<evidence type="ECO:0000313" key="3">
    <source>
        <dbReference type="Proteomes" id="UP000324832"/>
    </source>
</evidence>
<dbReference type="AlphaFoldDB" id="A0A5E4QCN6"/>
<dbReference type="Proteomes" id="UP000324832">
    <property type="component" value="Unassembled WGS sequence"/>
</dbReference>
<sequence length="191" mass="22270">MKTVFIDFHLTDKKEINAIQKFIAYIDARPFKFRLLSVLFIDLKMPFICPHIPFIVVILYLYAAYLLLKNIRLFLSCSNVSTGAAKLFYKDLIDAVEYHKVVVDCMVSIKIIFFIPYVMLFIYSILAETDSDLQLNKKEENAIEEFIAYIGAHPIKFKAMFVLPMDAKMPFIILNICITYFIVVIQLTHLY</sequence>
<feature type="transmembrane region" description="Helical" evidence="1">
    <location>
        <begin position="47"/>
        <end position="65"/>
    </location>
</feature>
<gene>
    <name evidence="2" type="ORF">LSINAPIS_LOCUS6850</name>
</gene>
<keyword evidence="1" id="KW-0472">Membrane</keyword>
<feature type="transmembrane region" description="Helical" evidence="1">
    <location>
        <begin position="101"/>
        <end position="126"/>
    </location>
</feature>
<name>A0A5E4QCN6_9NEOP</name>
<keyword evidence="1" id="KW-0812">Transmembrane</keyword>
<organism evidence="2 3">
    <name type="scientific">Leptidea sinapis</name>
    <dbReference type="NCBI Taxonomy" id="189913"/>
    <lineage>
        <taxon>Eukaryota</taxon>
        <taxon>Metazoa</taxon>
        <taxon>Ecdysozoa</taxon>
        <taxon>Arthropoda</taxon>
        <taxon>Hexapoda</taxon>
        <taxon>Insecta</taxon>
        <taxon>Pterygota</taxon>
        <taxon>Neoptera</taxon>
        <taxon>Endopterygota</taxon>
        <taxon>Lepidoptera</taxon>
        <taxon>Glossata</taxon>
        <taxon>Ditrysia</taxon>
        <taxon>Papilionoidea</taxon>
        <taxon>Pieridae</taxon>
        <taxon>Dismorphiinae</taxon>
        <taxon>Leptidea</taxon>
    </lineage>
</organism>
<proteinExistence type="predicted"/>
<keyword evidence="1" id="KW-1133">Transmembrane helix</keyword>
<protein>
    <recommendedName>
        <fullName evidence="4">Gustatory receptor</fullName>
    </recommendedName>
</protein>
<evidence type="ECO:0000313" key="2">
    <source>
        <dbReference type="EMBL" id="VVC95040.1"/>
    </source>
</evidence>
<reference evidence="2 3" key="1">
    <citation type="submission" date="2017-07" db="EMBL/GenBank/DDBJ databases">
        <authorList>
            <person name="Talla V."/>
            <person name="Backstrom N."/>
        </authorList>
    </citation>
    <scope>NUCLEOTIDE SEQUENCE [LARGE SCALE GENOMIC DNA]</scope>
</reference>
<dbReference type="EMBL" id="FZQP02002225">
    <property type="protein sequence ID" value="VVC95040.1"/>
    <property type="molecule type" value="Genomic_DNA"/>
</dbReference>
<evidence type="ECO:0008006" key="4">
    <source>
        <dbReference type="Google" id="ProtNLM"/>
    </source>
</evidence>
<keyword evidence="3" id="KW-1185">Reference proteome</keyword>
<feature type="transmembrane region" description="Helical" evidence="1">
    <location>
        <begin position="171"/>
        <end position="190"/>
    </location>
</feature>
<accession>A0A5E4QCN6</accession>
<evidence type="ECO:0000256" key="1">
    <source>
        <dbReference type="SAM" id="Phobius"/>
    </source>
</evidence>